<dbReference type="InterPro" id="IPR001111">
    <property type="entry name" value="TGF-b_propeptide"/>
</dbReference>
<evidence type="ECO:0000259" key="2">
    <source>
        <dbReference type="Pfam" id="PF00688"/>
    </source>
</evidence>
<reference evidence="3" key="2">
    <citation type="submission" date="2020-05" db="UniProtKB">
        <authorList>
            <consortium name="EnsemblMetazoa"/>
        </authorList>
    </citation>
    <scope>IDENTIFICATION</scope>
    <source>
        <strain evidence="3">A-37</strain>
    </source>
</reference>
<accession>A0A182M875</accession>
<feature type="compositionally biased region" description="Polar residues" evidence="1">
    <location>
        <begin position="364"/>
        <end position="379"/>
    </location>
</feature>
<dbReference type="EMBL" id="AXCM01002736">
    <property type="status" value="NOT_ANNOTATED_CDS"/>
    <property type="molecule type" value="Genomic_DNA"/>
</dbReference>
<reference evidence="4" key="1">
    <citation type="submission" date="2013-09" db="EMBL/GenBank/DDBJ databases">
        <title>The Genome Sequence of Anopheles culicifacies species A.</title>
        <authorList>
            <consortium name="The Broad Institute Genomics Platform"/>
            <person name="Neafsey D.E."/>
            <person name="Besansky N."/>
            <person name="Howell P."/>
            <person name="Walton C."/>
            <person name="Young S.K."/>
            <person name="Zeng Q."/>
            <person name="Gargeya S."/>
            <person name="Fitzgerald M."/>
            <person name="Haas B."/>
            <person name="Abouelleil A."/>
            <person name="Allen A.W."/>
            <person name="Alvarado L."/>
            <person name="Arachchi H.M."/>
            <person name="Berlin A.M."/>
            <person name="Chapman S.B."/>
            <person name="Gainer-Dewar J."/>
            <person name="Goldberg J."/>
            <person name="Griggs A."/>
            <person name="Gujja S."/>
            <person name="Hansen M."/>
            <person name="Howarth C."/>
            <person name="Imamovic A."/>
            <person name="Ireland A."/>
            <person name="Larimer J."/>
            <person name="McCowan C."/>
            <person name="Murphy C."/>
            <person name="Pearson M."/>
            <person name="Poon T.W."/>
            <person name="Priest M."/>
            <person name="Roberts A."/>
            <person name="Saif S."/>
            <person name="Shea T."/>
            <person name="Sisk P."/>
            <person name="Sykes S."/>
            <person name="Wortman J."/>
            <person name="Nusbaum C."/>
            <person name="Birren B."/>
        </authorList>
    </citation>
    <scope>NUCLEOTIDE SEQUENCE [LARGE SCALE GENOMIC DNA]</scope>
    <source>
        <strain evidence="4">A-37</strain>
    </source>
</reference>
<feature type="compositionally biased region" description="Basic and acidic residues" evidence="1">
    <location>
        <begin position="280"/>
        <end position="291"/>
    </location>
</feature>
<feature type="region of interest" description="Disordered" evidence="1">
    <location>
        <begin position="271"/>
        <end position="300"/>
    </location>
</feature>
<evidence type="ECO:0000313" key="3">
    <source>
        <dbReference type="EnsemblMetazoa" id="ACUA011880-PA"/>
    </source>
</evidence>
<dbReference type="Pfam" id="PF00688">
    <property type="entry name" value="TGFb_propeptide"/>
    <property type="match status" value="1"/>
</dbReference>
<sequence>MTVYVPCLFGVWANIYAEHIIGNIKHNIESNLMRNDTVSHLAATHEMAFSAVCEMPKNTNSSQWNEDNTWNLFFRLPHNKQYNSVSSAVLRLYMNGINSTGARNQRESGNCKNPSEQMIRITVSVYFRKNRRDNAPPERKKRICSSTTITQSYRGWITMDTLLAVKLWDKPNRNLGIAIDVEDQEDRPLRAADFFQPADCSEASKTNASTVFPWSFFGSSLARTINEMDDVPHYPRIDISFQQNMHHSHRLHRPKYHHGYGARSHLVNRSTAGSYSGNSYEHEDADSKGHQSEVSPSTNTHNYHRAYHMHHIFHKLHTHLRPAASSSSAAAAVHQPVVIKRTQMTRRHLHDRTVAATNDDFEENQSVSSSAMHDSTAVTSGEERNL</sequence>
<feature type="domain" description="TGF-beta propeptide" evidence="2">
    <location>
        <begin position="30"/>
        <end position="186"/>
    </location>
</feature>
<keyword evidence="4" id="KW-1185">Reference proteome</keyword>
<protein>
    <recommendedName>
        <fullName evidence="2">TGF-beta propeptide domain-containing protein</fullName>
    </recommendedName>
</protein>
<evidence type="ECO:0000256" key="1">
    <source>
        <dbReference type="SAM" id="MobiDB-lite"/>
    </source>
</evidence>
<name>A0A182M875_9DIPT</name>
<feature type="region of interest" description="Disordered" evidence="1">
    <location>
        <begin position="351"/>
        <end position="386"/>
    </location>
</feature>
<dbReference type="AlphaFoldDB" id="A0A182M875"/>
<proteinExistence type="predicted"/>
<dbReference type="VEuPathDB" id="VectorBase:ACUA011880"/>
<dbReference type="EnsemblMetazoa" id="ACUA011880-RA">
    <property type="protein sequence ID" value="ACUA011880-PA"/>
    <property type="gene ID" value="ACUA011880"/>
</dbReference>
<dbReference type="Proteomes" id="UP000075883">
    <property type="component" value="Unassembled WGS sequence"/>
</dbReference>
<evidence type="ECO:0000313" key="4">
    <source>
        <dbReference type="Proteomes" id="UP000075883"/>
    </source>
</evidence>
<organism evidence="3 4">
    <name type="scientific">Anopheles culicifacies</name>
    <dbReference type="NCBI Taxonomy" id="139723"/>
    <lineage>
        <taxon>Eukaryota</taxon>
        <taxon>Metazoa</taxon>
        <taxon>Ecdysozoa</taxon>
        <taxon>Arthropoda</taxon>
        <taxon>Hexapoda</taxon>
        <taxon>Insecta</taxon>
        <taxon>Pterygota</taxon>
        <taxon>Neoptera</taxon>
        <taxon>Endopterygota</taxon>
        <taxon>Diptera</taxon>
        <taxon>Nematocera</taxon>
        <taxon>Culicoidea</taxon>
        <taxon>Culicidae</taxon>
        <taxon>Anophelinae</taxon>
        <taxon>Anopheles</taxon>
        <taxon>culicifacies species complex</taxon>
    </lineage>
</organism>